<evidence type="ECO:0000256" key="1">
    <source>
        <dbReference type="ARBA" id="ARBA00001933"/>
    </source>
</evidence>
<dbReference type="InterPro" id="IPR015422">
    <property type="entry name" value="PyrdxlP-dep_Trfase_small"/>
</dbReference>
<sequence length="438" mass="47731">MQSEDQVHLLAALDAAKSRYIELNARSKSLHEEAVNVLPGGNTRTILHTDPFPIYMKSGRAYQVTSEEGNTYTDMAGEFTAALYGHSHPTILSAMNDVIQNVGMNIGATTTQERLFAREICKRFQLDRMRLTNSGTEANLHALAAARKFTGKKKVVTFSGGYHGGVLMFSGGKPAPNNVDIDEWIVVKYNDLDAAKEAIQSPGVAAVLVEGMQGSNGCICGTSEFLHGIQRAASDAGVLFILDEVMTSRISDGGLARLQGLKPDLKTFGKYLGGGLAFGAFGGRADIMAGFDPRLIGSISHSGTFNNNTLVTHVGYIGLTTVFTPETAKAFTEAGNTFREQLNEVTNDTRIYFTGIGTLLTAHFLAKGPRHIECADDVEEIPELKTLFWLEMLEAGFWVTLRGFIAIILEMPQSELERFVQAVQSFISRHRDLVVLDL</sequence>
<dbReference type="eggNOG" id="KOG1401">
    <property type="taxonomic scope" value="Eukaryota"/>
</dbReference>
<gene>
    <name evidence="4" type="ORF">TSTA_016820</name>
</gene>
<dbReference type="STRING" id="441959.B8MEI0"/>
<dbReference type="VEuPathDB" id="FungiDB:TSTA_016820"/>
<dbReference type="OrthoDB" id="425114at2759"/>
<dbReference type="RefSeq" id="XP_002483841.1">
    <property type="nucleotide sequence ID" value="XM_002483796.1"/>
</dbReference>
<name>B8MEI0_TALSN</name>
<keyword evidence="4" id="KW-0032">Aminotransferase</keyword>
<dbReference type="PANTHER" id="PTHR43713:SF3">
    <property type="entry name" value="GLUTAMATE-1-SEMIALDEHYDE 2,1-AMINOMUTASE 1, CHLOROPLASTIC-RELATED"/>
    <property type="match status" value="1"/>
</dbReference>
<dbReference type="Pfam" id="PF00202">
    <property type="entry name" value="Aminotran_3"/>
    <property type="match status" value="1"/>
</dbReference>
<evidence type="ECO:0000256" key="2">
    <source>
        <dbReference type="ARBA" id="ARBA00022898"/>
    </source>
</evidence>
<comment type="similarity">
    <text evidence="3">Belongs to the class-III pyridoxal-phosphate-dependent aminotransferase family.</text>
</comment>
<evidence type="ECO:0000256" key="3">
    <source>
        <dbReference type="RuleBase" id="RU003560"/>
    </source>
</evidence>
<dbReference type="InterPro" id="IPR015421">
    <property type="entry name" value="PyrdxlP-dep_Trfase_major"/>
</dbReference>
<dbReference type="GO" id="GO:0008483">
    <property type="term" value="F:transaminase activity"/>
    <property type="evidence" value="ECO:0007669"/>
    <property type="project" value="UniProtKB-KW"/>
</dbReference>
<dbReference type="Gene3D" id="3.90.1150.10">
    <property type="entry name" value="Aspartate Aminotransferase, domain 1"/>
    <property type="match status" value="1"/>
</dbReference>
<dbReference type="SUPFAM" id="SSF53383">
    <property type="entry name" value="PLP-dependent transferases"/>
    <property type="match status" value="1"/>
</dbReference>
<evidence type="ECO:0000313" key="4">
    <source>
        <dbReference type="EMBL" id="EED16607.1"/>
    </source>
</evidence>
<dbReference type="PANTHER" id="PTHR43713">
    <property type="entry name" value="GLUTAMATE-1-SEMIALDEHYDE 2,1-AMINOMUTASE"/>
    <property type="match status" value="1"/>
</dbReference>
<dbReference type="Gene3D" id="3.40.640.10">
    <property type="entry name" value="Type I PLP-dependent aspartate aminotransferase-like (Major domain)"/>
    <property type="match status" value="1"/>
</dbReference>
<dbReference type="InterPro" id="IPR015424">
    <property type="entry name" value="PyrdxlP-dep_Trfase"/>
</dbReference>
<dbReference type="HOGENOM" id="CLU_016922_1_2_1"/>
<dbReference type="EMBL" id="EQ962656">
    <property type="protein sequence ID" value="EED16607.1"/>
    <property type="molecule type" value="Genomic_DNA"/>
</dbReference>
<proteinExistence type="inferred from homology"/>
<protein>
    <submittedName>
        <fullName evidence="4">Aminotransferase class III, putative</fullName>
    </submittedName>
</protein>
<dbReference type="AlphaFoldDB" id="B8MEI0"/>
<keyword evidence="2 3" id="KW-0663">Pyridoxal phosphate</keyword>
<dbReference type="GO" id="GO:0030170">
    <property type="term" value="F:pyridoxal phosphate binding"/>
    <property type="evidence" value="ECO:0007669"/>
    <property type="project" value="InterPro"/>
</dbReference>
<dbReference type="InParanoid" id="B8MEI0"/>
<comment type="cofactor">
    <cofactor evidence="1">
        <name>pyridoxal 5'-phosphate</name>
        <dbReference type="ChEBI" id="CHEBI:597326"/>
    </cofactor>
</comment>
<dbReference type="OMA" id="WGPLIFG"/>
<dbReference type="GeneID" id="8103655"/>
<organism evidence="4 5">
    <name type="scientific">Talaromyces stipitatus (strain ATCC 10500 / CBS 375.48 / QM 6759 / NRRL 1006)</name>
    <name type="common">Penicillium stipitatum</name>
    <dbReference type="NCBI Taxonomy" id="441959"/>
    <lineage>
        <taxon>Eukaryota</taxon>
        <taxon>Fungi</taxon>
        <taxon>Dikarya</taxon>
        <taxon>Ascomycota</taxon>
        <taxon>Pezizomycotina</taxon>
        <taxon>Eurotiomycetes</taxon>
        <taxon>Eurotiomycetidae</taxon>
        <taxon>Eurotiales</taxon>
        <taxon>Trichocomaceae</taxon>
        <taxon>Talaromyces</taxon>
        <taxon>Talaromyces sect. Talaromyces</taxon>
    </lineage>
</organism>
<dbReference type="InterPro" id="IPR005814">
    <property type="entry name" value="Aminotrans_3"/>
</dbReference>
<keyword evidence="5" id="KW-1185">Reference proteome</keyword>
<dbReference type="Proteomes" id="UP000001745">
    <property type="component" value="Unassembled WGS sequence"/>
</dbReference>
<accession>B8MEI0</accession>
<evidence type="ECO:0000313" key="5">
    <source>
        <dbReference type="Proteomes" id="UP000001745"/>
    </source>
</evidence>
<reference evidence="5" key="1">
    <citation type="journal article" date="2015" name="Genome Announc.">
        <title>Genome sequence of the AIDS-associated pathogen Penicillium marneffei (ATCC18224) and its near taxonomic relative Talaromyces stipitatus (ATCC10500).</title>
        <authorList>
            <person name="Nierman W.C."/>
            <person name="Fedorova-Abrams N.D."/>
            <person name="Andrianopoulos A."/>
        </authorList>
    </citation>
    <scope>NUCLEOTIDE SEQUENCE [LARGE SCALE GENOMIC DNA]</scope>
    <source>
        <strain evidence="5">ATCC 10500 / CBS 375.48 / QM 6759 / NRRL 1006</strain>
    </source>
</reference>
<dbReference type="PhylomeDB" id="B8MEI0"/>
<keyword evidence="4" id="KW-0808">Transferase</keyword>